<name>A0A8K1KU61_9ADEN</name>
<dbReference type="EMBL" id="MW067004">
    <property type="protein sequence ID" value="UDE31601.1"/>
    <property type="molecule type" value="Genomic_DNA"/>
</dbReference>
<evidence type="ECO:0000256" key="1">
    <source>
        <dbReference type="SAM" id="MobiDB-lite"/>
    </source>
</evidence>
<dbReference type="InterPro" id="IPR021304">
    <property type="entry name" value="Adeno_L4-33K/L4-22K"/>
</dbReference>
<proteinExistence type="predicted"/>
<protein>
    <submittedName>
        <fullName evidence="2">33K</fullName>
    </submittedName>
</protein>
<organism evidence="2">
    <name type="scientific">Tern adenovirus</name>
    <dbReference type="NCBI Taxonomy" id="2820437"/>
    <lineage>
        <taxon>Viruses</taxon>
        <taxon>Varidnaviria</taxon>
        <taxon>Bamfordvirae</taxon>
        <taxon>Preplasmiviricota</taxon>
        <taxon>Polisuviricotina</taxon>
        <taxon>Pharingeaviricetes</taxon>
        <taxon>Rowavirales</taxon>
        <taxon>Adenoviridae</taxon>
    </lineage>
</organism>
<dbReference type="Pfam" id="PF11081">
    <property type="entry name" value="Adeno_L433K_22K"/>
    <property type="match status" value="1"/>
</dbReference>
<evidence type="ECO:0000313" key="2">
    <source>
        <dbReference type="EMBL" id="UDE31601.1"/>
    </source>
</evidence>
<sequence length="149" mass="17248">MSGKMYKPLKADSQSPATGKERSALFQEMLKAHNHQEESLDGEPLEEEEGEYHSDEDISPPPKKKTKAVIPSRNFGVQSYQLHLDIKHKIADVLEEIRQESKRKPNLHVQVRNRTCASITKRYLYERDEKKALQCLEDAKKLLQKYRGS</sequence>
<accession>A0A8K1KU61</accession>
<reference evidence="2" key="1">
    <citation type="submission" date="2020-10" db="EMBL/GenBank/DDBJ databases">
        <title>Identification of a novel adenovirus in terns.</title>
        <authorList>
            <person name="Schmidlin K."/>
            <person name="Kraberger S."/>
            <person name="Levi G."/>
            <person name="Fontenele R.S."/>
            <person name="Harrach B."/>
            <person name="Arnold J.M."/>
            <person name="Oswald S.A."/>
            <person name="Varsani A."/>
        </authorList>
    </citation>
    <scope>NUCLEOTIDE SEQUENCE</scope>
    <source>
        <strain evidence="2">Ternfec_CA2016</strain>
    </source>
</reference>
<dbReference type="GO" id="GO:0019073">
    <property type="term" value="P:viral DNA genome packaging"/>
    <property type="evidence" value="ECO:0007669"/>
    <property type="project" value="InterPro"/>
</dbReference>
<feature type="compositionally biased region" description="Acidic residues" evidence="1">
    <location>
        <begin position="39"/>
        <end position="50"/>
    </location>
</feature>
<feature type="region of interest" description="Disordered" evidence="1">
    <location>
        <begin position="1"/>
        <end position="69"/>
    </location>
</feature>